<dbReference type="GO" id="GO:0000938">
    <property type="term" value="C:GARP complex"/>
    <property type="evidence" value="ECO:0007669"/>
    <property type="project" value="InterPro"/>
</dbReference>
<dbReference type="GO" id="GO:0005829">
    <property type="term" value="C:cytosol"/>
    <property type="evidence" value="ECO:0007669"/>
    <property type="project" value="GOC"/>
</dbReference>
<feature type="domain" description="Endonuclease/exonuclease/phosphatase" evidence="2">
    <location>
        <begin position="752"/>
        <end position="852"/>
    </location>
</feature>
<dbReference type="EMBL" id="FZQP02005332">
    <property type="protein sequence ID" value="VVD01417.1"/>
    <property type="molecule type" value="Genomic_DNA"/>
</dbReference>
<keyword evidence="5" id="KW-1185">Reference proteome</keyword>
<proteinExistence type="predicted"/>
<reference evidence="4 5" key="1">
    <citation type="submission" date="2017-07" db="EMBL/GenBank/DDBJ databases">
        <authorList>
            <person name="Talla V."/>
            <person name="Backstrom N."/>
        </authorList>
    </citation>
    <scope>NUCLEOTIDE SEQUENCE [LARGE SCALE GENOMIC DNA]</scope>
</reference>
<evidence type="ECO:0000259" key="3">
    <source>
        <dbReference type="Pfam" id="PF25298"/>
    </source>
</evidence>
<dbReference type="Pfam" id="PF14529">
    <property type="entry name" value="Exo_endo_phos_2"/>
    <property type="match status" value="1"/>
</dbReference>
<dbReference type="Proteomes" id="UP000324832">
    <property type="component" value="Unassembled WGS sequence"/>
</dbReference>
<dbReference type="Pfam" id="PF25298">
    <property type="entry name" value="Baculo_FP_2nd"/>
    <property type="match status" value="1"/>
</dbReference>
<sequence>MDSNDVLDDKDSGPEVQLNFPASVMSRIEELMGGTEQFDMAYINRVFPTEQSLSAVEAAAARCEFRLAAVQHDMQRLVRAQHDQRVADINKKASRSESMVREITSEIKQLDCAKWNLTSAITALNHLHMLAGGAATLRSLAQNRQYKELVLPLQAIMEVLQHLECYRDIRELNVLREDVRVIRSQLADQIVADFKQAFTGGAGKGGVSARTLGEACGVLDALEPRVKRDLLTWFEYEHLFSREQESAWLAHIERRYAWLKKHLLSFEETLGAVFPPHWRLSERIAYQFCKVTRDMLSEVLVSRRGEVDVKLLLYRDSGGDIGHPRDRIMSYGVVPWQEARSLEVGAGGEGVASGGGGVLSSCAELFVVYKKCLAQCAALSTAEPMLDPSIILRLASPRARETVLASYFNFNKHNPSDKLNSSHLGIGGDKEPIYLMEHLSPSNRELHAQARIFKKENQYKYVWVRNGRVMLRKDDSTSAVWVKNTEILWNIKCASIVIFSMQRCNTNSAKSDGGGVLVVIRKELEYTRLFCYECTIEDLWIKIKSEMPDKNIFNSLCNCDVYLPPPLTIAITLIDNSDALVADDFNTAQISWNIIPNQIDAYTSTTPNCTSKNGEINIIILYWVFYIRMLSNHLKTENLVNVSTQIFKVVSCPLKESDIVGISRVRKIDPNNTRPRSIVLKLSSTKHRDIVIAAVANYNKNNKENKLNSKSIGYGGPVSAIYISEHLSPYYNKLHSQTRRLALRTDTNSRFINICGVYLPPPLTLPQLDNFLDSVSNVLNSSNNKTIVVGDFNLSFLKWSMSTDSETYPQLIPSNYDSNIGYSFVDFLSENNLMQINRIKNFNDRILDLILCNFKGGKVSYPEEPLSKIDIHHPPLLINFDIVCHSNLKAVPFATYSFRKADYDYVITQLDKVDWQTELENCDNTNTMVDKFYKSIQNIIEKTVPNYNCNFSDCILLDINILYNLFLVVLLDIFISIYFSETIVFIDISDVI</sequence>
<dbReference type="InterPro" id="IPR036691">
    <property type="entry name" value="Endo/exonu/phosph_ase_sf"/>
</dbReference>
<evidence type="ECO:0000313" key="5">
    <source>
        <dbReference type="Proteomes" id="UP000324832"/>
    </source>
</evidence>
<feature type="domain" description="FP protein C-terminal" evidence="3">
    <location>
        <begin position="441"/>
        <end position="486"/>
    </location>
</feature>
<dbReference type="AlphaFoldDB" id="A0A5E4QTS1"/>
<name>A0A5E4QTS1_9NEOP</name>
<evidence type="ECO:0000259" key="1">
    <source>
        <dbReference type="Pfam" id="PF04100"/>
    </source>
</evidence>
<dbReference type="PANTHER" id="PTHR12820">
    <property type="entry name" value="VACUOLAR SORTING PROTEIN 53"/>
    <property type="match status" value="1"/>
</dbReference>
<dbReference type="GO" id="GO:0042147">
    <property type="term" value="P:retrograde transport, endosome to Golgi"/>
    <property type="evidence" value="ECO:0007669"/>
    <property type="project" value="InterPro"/>
</dbReference>
<dbReference type="InterPro" id="IPR057251">
    <property type="entry name" value="FP_C"/>
</dbReference>
<dbReference type="GO" id="GO:0003824">
    <property type="term" value="F:catalytic activity"/>
    <property type="evidence" value="ECO:0007669"/>
    <property type="project" value="InterPro"/>
</dbReference>
<protein>
    <submittedName>
        <fullName evidence="4">Uncharacterized protein</fullName>
    </submittedName>
</protein>
<dbReference type="InterPro" id="IPR007234">
    <property type="entry name" value="Vps53_N"/>
</dbReference>
<evidence type="ECO:0000259" key="2">
    <source>
        <dbReference type="Pfam" id="PF14529"/>
    </source>
</evidence>
<feature type="domain" description="Vps53 N-terminal" evidence="1">
    <location>
        <begin position="40"/>
        <end position="313"/>
    </location>
</feature>
<dbReference type="Gene3D" id="3.60.10.10">
    <property type="entry name" value="Endonuclease/exonuclease/phosphatase"/>
    <property type="match status" value="1"/>
</dbReference>
<dbReference type="PANTHER" id="PTHR12820:SF0">
    <property type="entry name" value="VACUOLAR PROTEIN SORTING-ASSOCIATED PROTEIN 53 HOMOLOG"/>
    <property type="match status" value="1"/>
</dbReference>
<evidence type="ECO:0000313" key="4">
    <source>
        <dbReference type="EMBL" id="VVD01417.1"/>
    </source>
</evidence>
<organism evidence="4 5">
    <name type="scientific">Leptidea sinapis</name>
    <dbReference type="NCBI Taxonomy" id="189913"/>
    <lineage>
        <taxon>Eukaryota</taxon>
        <taxon>Metazoa</taxon>
        <taxon>Ecdysozoa</taxon>
        <taxon>Arthropoda</taxon>
        <taxon>Hexapoda</taxon>
        <taxon>Insecta</taxon>
        <taxon>Pterygota</taxon>
        <taxon>Neoptera</taxon>
        <taxon>Endopterygota</taxon>
        <taxon>Lepidoptera</taxon>
        <taxon>Glossata</taxon>
        <taxon>Ditrysia</taxon>
        <taxon>Papilionoidea</taxon>
        <taxon>Pieridae</taxon>
        <taxon>Dismorphiinae</taxon>
        <taxon>Leptidea</taxon>
    </lineage>
</organism>
<dbReference type="InterPro" id="IPR039766">
    <property type="entry name" value="Vps53"/>
</dbReference>
<accession>A0A5E4QTS1</accession>
<gene>
    <name evidence="4" type="ORF">LSINAPIS_LOCUS11839</name>
</gene>
<dbReference type="SUPFAM" id="SSF56219">
    <property type="entry name" value="DNase I-like"/>
    <property type="match status" value="1"/>
</dbReference>
<dbReference type="Pfam" id="PF04100">
    <property type="entry name" value="Vps53_N"/>
    <property type="match status" value="1"/>
</dbReference>
<dbReference type="InterPro" id="IPR005135">
    <property type="entry name" value="Endo/exonuclease/phosphatase"/>
</dbReference>